<feature type="domain" description="Ig-like" evidence="6">
    <location>
        <begin position="217"/>
        <end position="315"/>
    </location>
</feature>
<dbReference type="Gene3D" id="2.60.40.10">
    <property type="entry name" value="Immunoglobulins"/>
    <property type="match status" value="5"/>
</dbReference>
<dbReference type="AlphaFoldDB" id="A0A979FQ79"/>
<feature type="domain" description="Ig-like" evidence="6">
    <location>
        <begin position="329"/>
        <end position="421"/>
    </location>
</feature>
<dbReference type="SMART" id="SM00408">
    <property type="entry name" value="IGc2"/>
    <property type="match status" value="2"/>
</dbReference>
<dbReference type="InterPro" id="IPR003599">
    <property type="entry name" value="Ig_sub"/>
</dbReference>
<keyword evidence="3" id="KW-1015">Disulfide bond</keyword>
<dbReference type="PANTHER" id="PTHR23278:SF19">
    <property type="entry name" value="OBSCURIN"/>
    <property type="match status" value="1"/>
</dbReference>
<evidence type="ECO:0000256" key="5">
    <source>
        <dbReference type="SAM" id="Phobius"/>
    </source>
</evidence>
<feature type="transmembrane region" description="Helical" evidence="5">
    <location>
        <begin position="647"/>
        <end position="671"/>
    </location>
</feature>
<dbReference type="SMART" id="SM00409">
    <property type="entry name" value="IG"/>
    <property type="match status" value="4"/>
</dbReference>
<evidence type="ECO:0000313" key="8">
    <source>
        <dbReference type="RefSeq" id="XP_047738626.1"/>
    </source>
</evidence>
<name>A0A979FQ79_HYAAZ</name>
<proteinExistence type="predicted"/>
<evidence type="ECO:0000259" key="6">
    <source>
        <dbReference type="PROSITE" id="PS50835"/>
    </source>
</evidence>
<keyword evidence="5" id="KW-0812">Transmembrane</keyword>
<accession>A0A979FQ79</accession>
<feature type="compositionally biased region" description="Basic and acidic residues" evidence="4">
    <location>
        <begin position="698"/>
        <end position="714"/>
    </location>
</feature>
<evidence type="ECO:0000256" key="1">
    <source>
        <dbReference type="ARBA" id="ARBA00004167"/>
    </source>
</evidence>
<dbReference type="InterPro" id="IPR007110">
    <property type="entry name" value="Ig-like_dom"/>
</dbReference>
<sequence>MVTLPRDDDKDRFYDARSGAAVHWKNASLYDNRVVFLPARSVLVLSKIKASDEVTYTCRLDFKISPTLTYKVNLTVIVPPRELVILSTASTTITNNSVGPLVEGSSLTLICQSKGGTPDPRVLWFDQNDQLAEGVSRNLRRQTVSTQMIAYNVSQALSLSPRGSYEAISKDSVVRNTLVLEPLQRSDHNRTLTCVSTNTNLTNPMETSVVVHLNVPPTSVEIEGPKEPLVAGRVFLFRCQARDARPPATLDWYLRDQKLSNYSKNLAPQTRMESLQEGTREDASVDSSVLWFMPERKHHGLPLACVASQEDRRLKPVTASKRLEVYYPPSAVLKPGRSVNLSAIEEGDDLYVECVVDASPPAYKIVWYHQGQLLDQNVSAGIILSNQSLVLQRARRQHAGVYSCLASNIEGDGASNAITLTVKFAPVCRGPAWQYRGASLMEVLQATCQLDALPPVQSVTWTFNNTGEIINISNDLVTVTGSNSTVRYTPLTELDFGSLLCWGTNEVGKQKIPCGVQIFPAGRPDPPDECEQFNFSVSVISVLCKAGFDGGLRQNFTLEIYEENQSLLIATVTNEFPVLEVASVASAQSYRAVLYSANAKGRSDVTTMSVITLRDLVERRTAAMKPPPEYPLLASTSLDALDSVPTYVVITLGIIAGLILVYFLLFVAIRFKSSQRRRNQRLSLDDLSDRSPQATPNFDEHPSLNVAEKPDAHLTKNSKSLPEKRLQSMSAQTAPHISLAGPVNESSANNKDFTKRTRKKLTGDEVTAEPILDAEDPVETRLPKNVSGTEVSRDSSHQHQSVRPVRSEEAAASDAFLDKPASGDRRFYGPGPALDTRSAITHETSRTSSQGLDPLSSGESITELQVESRSIPPSPAPVKCEHSNINGKKEMTPLTDFDLQLLGMGHCDRKISAEKAFYPKSYGDRDPFFNYNLNTNNNFPSYLDTVGTRTLDRVSRNRQDRDFQRFLHSLHELGYSLPLKIGPSNATLSNANLLNSHLMKSDGNLSIHQTNEHSLRAQIFNNATSNFEFGRPYPFDNQNLRNTSLSYKDTLSNKDGNSNFRNEMYCFPEGNLSAFNDDMHCLGNGKSSKSSSSSDVNALLDAFIRPITLIRERESAV</sequence>
<feature type="domain" description="Ig-like" evidence="6">
    <location>
        <begin position="80"/>
        <end position="210"/>
    </location>
</feature>
<dbReference type="KEGG" id="hazt:108665285"/>
<protein>
    <submittedName>
        <fullName evidence="8">Uncharacterized protein LOC108665285</fullName>
    </submittedName>
</protein>
<dbReference type="CDD" id="cd00096">
    <property type="entry name" value="Ig"/>
    <property type="match status" value="1"/>
</dbReference>
<evidence type="ECO:0000313" key="7">
    <source>
        <dbReference type="Proteomes" id="UP000694843"/>
    </source>
</evidence>
<dbReference type="RefSeq" id="XP_047738626.1">
    <property type="nucleotide sequence ID" value="XM_047882670.1"/>
</dbReference>
<organism evidence="7 8">
    <name type="scientific">Hyalella azteca</name>
    <name type="common">Amphipod</name>
    <dbReference type="NCBI Taxonomy" id="294128"/>
    <lineage>
        <taxon>Eukaryota</taxon>
        <taxon>Metazoa</taxon>
        <taxon>Ecdysozoa</taxon>
        <taxon>Arthropoda</taxon>
        <taxon>Crustacea</taxon>
        <taxon>Multicrustacea</taxon>
        <taxon>Malacostraca</taxon>
        <taxon>Eumalacostraca</taxon>
        <taxon>Peracarida</taxon>
        <taxon>Amphipoda</taxon>
        <taxon>Senticaudata</taxon>
        <taxon>Talitrida</taxon>
        <taxon>Talitroidea</taxon>
        <taxon>Hyalellidae</taxon>
        <taxon>Hyalella</taxon>
    </lineage>
</organism>
<dbReference type="Pfam" id="PF13927">
    <property type="entry name" value="Ig_3"/>
    <property type="match status" value="1"/>
</dbReference>
<keyword evidence="7" id="KW-1185">Reference proteome</keyword>
<gene>
    <name evidence="8" type="primary">LOC108665285</name>
</gene>
<dbReference type="GeneID" id="108665285"/>
<dbReference type="OrthoDB" id="6378823at2759"/>
<dbReference type="InterPro" id="IPR013783">
    <property type="entry name" value="Ig-like_fold"/>
</dbReference>
<dbReference type="SUPFAM" id="SSF48726">
    <property type="entry name" value="Immunoglobulin"/>
    <property type="match status" value="5"/>
</dbReference>
<dbReference type="PANTHER" id="PTHR23278">
    <property type="entry name" value="SIDESTEP PROTEIN"/>
    <property type="match status" value="1"/>
</dbReference>
<evidence type="ECO:0000256" key="4">
    <source>
        <dbReference type="SAM" id="MobiDB-lite"/>
    </source>
</evidence>
<dbReference type="Proteomes" id="UP000694843">
    <property type="component" value="Unplaced"/>
</dbReference>
<dbReference type="InterPro" id="IPR013162">
    <property type="entry name" value="CD80_C2-set"/>
</dbReference>
<feature type="region of interest" description="Disordered" evidence="4">
    <location>
        <begin position="680"/>
        <end position="879"/>
    </location>
</feature>
<dbReference type="GO" id="GO:0016020">
    <property type="term" value="C:membrane"/>
    <property type="evidence" value="ECO:0007669"/>
    <property type="project" value="UniProtKB-SubCell"/>
</dbReference>
<dbReference type="Pfam" id="PF08205">
    <property type="entry name" value="C2-set_2"/>
    <property type="match status" value="1"/>
</dbReference>
<evidence type="ECO:0000256" key="3">
    <source>
        <dbReference type="ARBA" id="ARBA00023157"/>
    </source>
</evidence>
<dbReference type="InterPro" id="IPR036179">
    <property type="entry name" value="Ig-like_dom_sf"/>
</dbReference>
<feature type="domain" description="Ig-like" evidence="6">
    <location>
        <begin position="437"/>
        <end position="501"/>
    </location>
</feature>
<dbReference type="PROSITE" id="PS50835">
    <property type="entry name" value="IG_LIKE"/>
    <property type="match status" value="4"/>
</dbReference>
<feature type="compositionally biased region" description="Polar residues" evidence="4">
    <location>
        <begin position="838"/>
        <end position="868"/>
    </location>
</feature>
<evidence type="ECO:0000256" key="2">
    <source>
        <dbReference type="ARBA" id="ARBA00023136"/>
    </source>
</evidence>
<comment type="subcellular location">
    <subcellularLocation>
        <location evidence="1">Membrane</location>
        <topology evidence="1">Single-pass membrane protein</topology>
    </subcellularLocation>
</comment>
<keyword evidence="2 5" id="KW-0472">Membrane</keyword>
<keyword evidence="5" id="KW-1133">Transmembrane helix</keyword>
<reference evidence="8" key="1">
    <citation type="submission" date="2025-08" db="UniProtKB">
        <authorList>
            <consortium name="RefSeq"/>
        </authorList>
    </citation>
    <scope>IDENTIFICATION</scope>
    <source>
        <tissue evidence="8">Whole organism</tissue>
    </source>
</reference>
<dbReference type="InterPro" id="IPR003598">
    <property type="entry name" value="Ig_sub2"/>
</dbReference>